<keyword evidence="2" id="KW-1185">Reference proteome</keyword>
<accession>A0A4R3Z651</accession>
<dbReference type="AlphaFoldDB" id="A0A4R3Z651"/>
<sequence length="32" mass="3702">MKLLKKITAMIVGYVIKSDYCCSPMGYYKPKK</sequence>
<reference evidence="1 2" key="1">
    <citation type="submission" date="2019-03" db="EMBL/GenBank/DDBJ databases">
        <title>Genomic Encyclopedia of Type Strains, Phase IV (KMG-IV): sequencing the most valuable type-strain genomes for metagenomic binning, comparative biology and taxonomic classification.</title>
        <authorList>
            <person name="Goeker M."/>
        </authorList>
    </citation>
    <scope>NUCLEOTIDE SEQUENCE [LARGE SCALE GENOMIC DNA]</scope>
    <source>
        <strain evidence="1 2">DSM 29487</strain>
    </source>
</reference>
<protein>
    <submittedName>
        <fullName evidence="1">Uncharacterized protein</fullName>
    </submittedName>
</protein>
<name>A0A4R3Z651_9FIRM</name>
<organism evidence="1 2">
    <name type="scientific">Longibaculum muris</name>
    <dbReference type="NCBI Taxonomy" id="1796628"/>
    <lineage>
        <taxon>Bacteria</taxon>
        <taxon>Bacillati</taxon>
        <taxon>Bacillota</taxon>
        <taxon>Erysipelotrichia</taxon>
        <taxon>Erysipelotrichales</taxon>
        <taxon>Coprobacillaceae</taxon>
        <taxon>Longibaculum</taxon>
    </lineage>
</organism>
<dbReference type="EMBL" id="SMCQ01000005">
    <property type="protein sequence ID" value="TCW00915.1"/>
    <property type="molecule type" value="Genomic_DNA"/>
</dbReference>
<evidence type="ECO:0000313" key="2">
    <source>
        <dbReference type="Proteomes" id="UP000295515"/>
    </source>
</evidence>
<comment type="caution">
    <text evidence="1">The sequence shown here is derived from an EMBL/GenBank/DDBJ whole genome shotgun (WGS) entry which is preliminary data.</text>
</comment>
<evidence type="ECO:0000313" key="1">
    <source>
        <dbReference type="EMBL" id="TCW00915.1"/>
    </source>
</evidence>
<dbReference type="Proteomes" id="UP000295515">
    <property type="component" value="Unassembled WGS sequence"/>
</dbReference>
<proteinExistence type="predicted"/>
<gene>
    <name evidence="1" type="ORF">EDD60_1057</name>
</gene>